<proteinExistence type="predicted"/>
<evidence type="ECO:0000313" key="10">
    <source>
        <dbReference type="EMBL" id="MBE9609462.1"/>
    </source>
</evidence>
<reference evidence="10 11" key="1">
    <citation type="submission" date="2020-10" db="EMBL/GenBank/DDBJ databases">
        <title>The genome sequence of Chitinilyticum litopenaei 4Y14.</title>
        <authorList>
            <person name="Liu Y."/>
        </authorList>
    </citation>
    <scope>NUCLEOTIDE SEQUENCE [LARGE SCALE GENOMIC DNA]</scope>
    <source>
        <strain evidence="10 11">4Y14</strain>
    </source>
</reference>
<dbReference type="NCBIfam" id="NF037955">
    <property type="entry name" value="mfs"/>
    <property type="match status" value="1"/>
</dbReference>
<evidence type="ECO:0000256" key="4">
    <source>
        <dbReference type="ARBA" id="ARBA00022519"/>
    </source>
</evidence>
<dbReference type="Proteomes" id="UP000604481">
    <property type="component" value="Unassembled WGS sequence"/>
</dbReference>
<comment type="subcellular location">
    <subcellularLocation>
        <location evidence="1">Cell inner membrane</location>
        <topology evidence="1">Multi-pass membrane protein</topology>
    </subcellularLocation>
</comment>
<dbReference type="InterPro" id="IPR026032">
    <property type="entry name" value="HcaT-like"/>
</dbReference>
<name>A0A8J7FKL6_9NEIS</name>
<keyword evidence="7 8" id="KW-0472">Membrane</keyword>
<evidence type="ECO:0000256" key="5">
    <source>
        <dbReference type="ARBA" id="ARBA00022692"/>
    </source>
</evidence>
<keyword evidence="2" id="KW-0813">Transport</keyword>
<feature type="transmembrane region" description="Helical" evidence="8">
    <location>
        <begin position="72"/>
        <end position="91"/>
    </location>
</feature>
<feature type="transmembrane region" description="Helical" evidence="8">
    <location>
        <begin position="294"/>
        <end position="316"/>
    </location>
</feature>
<accession>A0A8J7FKL6</accession>
<keyword evidence="4" id="KW-0997">Cell inner membrane</keyword>
<dbReference type="InterPro" id="IPR024989">
    <property type="entry name" value="MFS_assoc_dom"/>
</dbReference>
<dbReference type="Pfam" id="PF12832">
    <property type="entry name" value="MFS_1_like"/>
    <property type="match status" value="1"/>
</dbReference>
<dbReference type="PANTHER" id="PTHR23522:SF10">
    <property type="entry name" value="3-PHENYLPROPIONIC ACID TRANSPORTER-RELATED"/>
    <property type="match status" value="1"/>
</dbReference>
<evidence type="ECO:0000313" key="11">
    <source>
        <dbReference type="Proteomes" id="UP000604481"/>
    </source>
</evidence>
<dbReference type="InterPro" id="IPR020846">
    <property type="entry name" value="MFS_dom"/>
</dbReference>
<dbReference type="PROSITE" id="PS50850">
    <property type="entry name" value="MFS"/>
    <property type="match status" value="1"/>
</dbReference>
<evidence type="ECO:0000256" key="3">
    <source>
        <dbReference type="ARBA" id="ARBA00022475"/>
    </source>
</evidence>
<evidence type="ECO:0000256" key="1">
    <source>
        <dbReference type="ARBA" id="ARBA00004429"/>
    </source>
</evidence>
<feature type="transmembrane region" description="Helical" evidence="8">
    <location>
        <begin position="357"/>
        <end position="378"/>
    </location>
</feature>
<evidence type="ECO:0000256" key="8">
    <source>
        <dbReference type="SAM" id="Phobius"/>
    </source>
</evidence>
<dbReference type="Gene3D" id="1.20.1250.20">
    <property type="entry name" value="MFS general substrate transporter like domains"/>
    <property type="match status" value="2"/>
</dbReference>
<protein>
    <submittedName>
        <fullName evidence="10">MFS transporter</fullName>
    </submittedName>
</protein>
<feature type="transmembrane region" description="Helical" evidence="8">
    <location>
        <begin position="328"/>
        <end position="351"/>
    </location>
</feature>
<evidence type="ECO:0000259" key="9">
    <source>
        <dbReference type="PROSITE" id="PS50850"/>
    </source>
</evidence>
<dbReference type="InterPro" id="IPR036259">
    <property type="entry name" value="MFS_trans_sf"/>
</dbReference>
<dbReference type="GO" id="GO:0015528">
    <property type="term" value="F:lactose:proton symporter activity"/>
    <property type="evidence" value="ECO:0007669"/>
    <property type="project" value="TreeGrafter"/>
</dbReference>
<evidence type="ECO:0000256" key="6">
    <source>
        <dbReference type="ARBA" id="ARBA00022989"/>
    </source>
</evidence>
<comment type="caution">
    <text evidence="10">The sequence shown here is derived from an EMBL/GenBank/DDBJ whole genome shotgun (WGS) entry which is preliminary data.</text>
</comment>
<dbReference type="AlphaFoldDB" id="A0A8J7FKL6"/>
<evidence type="ECO:0000256" key="7">
    <source>
        <dbReference type="ARBA" id="ARBA00023136"/>
    </source>
</evidence>
<evidence type="ECO:0000256" key="2">
    <source>
        <dbReference type="ARBA" id="ARBA00022448"/>
    </source>
</evidence>
<feature type="transmembrane region" description="Helical" evidence="8">
    <location>
        <begin position="239"/>
        <end position="256"/>
    </location>
</feature>
<feature type="transmembrane region" description="Helical" evidence="8">
    <location>
        <begin position="205"/>
        <end position="227"/>
    </location>
</feature>
<sequence length="383" mass="41810">MPQRKSLLAIAGFYFCYFAFNGIFSPYWGLYLAALAFPSWQIGILTSLTQVNRIYAPTLWGWLADRSGRQVLILRIAGLMAVSGFTVLLVSREFWPLLLGVWLASFFWSAALPLVEATSMSLLKGDGGAYARLRIWGSIGFVVATVVAGYLIQALGVGVLPWLVMAIMAGLAVYSFLVRPVAANREEGGAAEPFGAILRRGEVRALFAACFLMALAHGPYYSFYSIYVADHGWSKSAIGWLWTIGVMAEIAVFWLMPQLTRRFSLRALLLFGLALAAARFLLIAWGVSHPAVLLLAQLGHGFTFGCHHAVTMAYIHKHFRGAHQAKGQALNIAFSFGLGGTSGGVLAGWLWPHWGGMWVFTAAAFAAVLGGLVAWWSIDRKHS</sequence>
<feature type="transmembrane region" description="Helical" evidence="8">
    <location>
        <begin position="7"/>
        <end position="24"/>
    </location>
</feature>
<dbReference type="PANTHER" id="PTHR23522">
    <property type="entry name" value="BLL5896 PROTEIN"/>
    <property type="match status" value="1"/>
</dbReference>
<dbReference type="PIRSF" id="PIRSF004925">
    <property type="entry name" value="HcaT"/>
    <property type="match status" value="1"/>
</dbReference>
<feature type="transmembrane region" description="Helical" evidence="8">
    <location>
        <begin position="97"/>
        <end position="115"/>
    </location>
</feature>
<dbReference type="GO" id="GO:0030395">
    <property type="term" value="F:lactose binding"/>
    <property type="evidence" value="ECO:0007669"/>
    <property type="project" value="TreeGrafter"/>
</dbReference>
<keyword evidence="6 8" id="KW-1133">Transmembrane helix</keyword>
<feature type="transmembrane region" description="Helical" evidence="8">
    <location>
        <begin position="268"/>
        <end position="288"/>
    </location>
</feature>
<organism evidence="10 11">
    <name type="scientific">Chitinilyticum piscinae</name>
    <dbReference type="NCBI Taxonomy" id="2866724"/>
    <lineage>
        <taxon>Bacteria</taxon>
        <taxon>Pseudomonadati</taxon>
        <taxon>Pseudomonadota</taxon>
        <taxon>Betaproteobacteria</taxon>
        <taxon>Neisseriales</taxon>
        <taxon>Chitinibacteraceae</taxon>
        <taxon>Chitinilyticum</taxon>
    </lineage>
</organism>
<feature type="domain" description="Major facilitator superfamily (MFS) profile" evidence="9">
    <location>
        <begin position="202"/>
        <end position="383"/>
    </location>
</feature>
<keyword evidence="5 8" id="KW-0812">Transmembrane</keyword>
<dbReference type="SUPFAM" id="SSF103473">
    <property type="entry name" value="MFS general substrate transporter"/>
    <property type="match status" value="1"/>
</dbReference>
<dbReference type="EMBL" id="JADFUA010000004">
    <property type="protein sequence ID" value="MBE9609462.1"/>
    <property type="molecule type" value="Genomic_DNA"/>
</dbReference>
<feature type="transmembrane region" description="Helical" evidence="8">
    <location>
        <begin position="159"/>
        <end position="177"/>
    </location>
</feature>
<dbReference type="GO" id="GO:0005886">
    <property type="term" value="C:plasma membrane"/>
    <property type="evidence" value="ECO:0007669"/>
    <property type="project" value="UniProtKB-SubCell"/>
</dbReference>
<keyword evidence="3" id="KW-1003">Cell membrane</keyword>
<dbReference type="RefSeq" id="WP_194115985.1">
    <property type="nucleotide sequence ID" value="NZ_JADFUA010000004.1"/>
</dbReference>
<feature type="transmembrane region" description="Helical" evidence="8">
    <location>
        <begin position="135"/>
        <end position="153"/>
    </location>
</feature>
<gene>
    <name evidence="10" type="ORF">INR99_08865</name>
</gene>
<keyword evidence="11" id="KW-1185">Reference proteome</keyword>